<dbReference type="HAMAP" id="MF_01161">
    <property type="entry name" value="tRNA_Ile_lys_synt"/>
    <property type="match status" value="1"/>
</dbReference>
<evidence type="ECO:0000256" key="2">
    <source>
        <dbReference type="ARBA" id="ARBA00022490"/>
    </source>
</evidence>
<keyword evidence="5 8" id="KW-0547">Nucleotide-binding</keyword>
<dbReference type="GO" id="GO:0032267">
    <property type="term" value="F:tRNA(Ile)-lysidine synthase activity"/>
    <property type="evidence" value="ECO:0007669"/>
    <property type="project" value="UniProtKB-EC"/>
</dbReference>
<dbReference type="Pfam" id="PF11734">
    <property type="entry name" value="TilS_C"/>
    <property type="match status" value="1"/>
</dbReference>
<comment type="similarity">
    <text evidence="8">Belongs to the tRNA(Ile)-lysidine synthase family.</text>
</comment>
<evidence type="ECO:0000256" key="8">
    <source>
        <dbReference type="HAMAP-Rule" id="MF_01161"/>
    </source>
</evidence>
<keyword evidence="4 8" id="KW-0819">tRNA processing</keyword>
<dbReference type="InterPro" id="IPR011063">
    <property type="entry name" value="TilS/TtcA_N"/>
</dbReference>
<dbReference type="CDD" id="cd01992">
    <property type="entry name" value="TilS_N"/>
    <property type="match status" value="1"/>
</dbReference>
<feature type="binding site" evidence="8">
    <location>
        <begin position="13"/>
        <end position="18"/>
    </location>
    <ligand>
        <name>ATP</name>
        <dbReference type="ChEBI" id="CHEBI:30616"/>
    </ligand>
</feature>
<dbReference type="GO" id="GO:0005737">
    <property type="term" value="C:cytoplasm"/>
    <property type="evidence" value="ECO:0007669"/>
    <property type="project" value="UniProtKB-SubCell"/>
</dbReference>
<dbReference type="GO" id="GO:0005524">
    <property type="term" value="F:ATP binding"/>
    <property type="evidence" value="ECO:0007669"/>
    <property type="project" value="UniProtKB-UniRule"/>
</dbReference>
<dbReference type="InterPro" id="IPR014729">
    <property type="entry name" value="Rossmann-like_a/b/a_fold"/>
</dbReference>
<comment type="catalytic activity">
    <reaction evidence="7 8">
        <text>cytidine(34) in tRNA(Ile2) + L-lysine + ATP = lysidine(34) in tRNA(Ile2) + AMP + diphosphate + H(+)</text>
        <dbReference type="Rhea" id="RHEA:43744"/>
        <dbReference type="Rhea" id="RHEA-COMP:10625"/>
        <dbReference type="Rhea" id="RHEA-COMP:10670"/>
        <dbReference type="ChEBI" id="CHEBI:15378"/>
        <dbReference type="ChEBI" id="CHEBI:30616"/>
        <dbReference type="ChEBI" id="CHEBI:32551"/>
        <dbReference type="ChEBI" id="CHEBI:33019"/>
        <dbReference type="ChEBI" id="CHEBI:82748"/>
        <dbReference type="ChEBI" id="CHEBI:83665"/>
        <dbReference type="ChEBI" id="CHEBI:456215"/>
        <dbReference type="EC" id="6.3.4.19"/>
    </reaction>
</comment>
<feature type="domain" description="Lysidine-tRNA(Ile) synthetase C-terminal" evidence="9">
    <location>
        <begin position="351"/>
        <end position="424"/>
    </location>
</feature>
<evidence type="ECO:0000313" key="11">
    <source>
        <dbReference type="Proteomes" id="UP000886785"/>
    </source>
</evidence>
<accession>A0A9D1J1L4</accession>
<evidence type="ECO:0000256" key="4">
    <source>
        <dbReference type="ARBA" id="ARBA00022694"/>
    </source>
</evidence>
<dbReference type="NCBIfam" id="TIGR02433">
    <property type="entry name" value="lysidine_TilS_C"/>
    <property type="match status" value="1"/>
</dbReference>
<reference evidence="10" key="1">
    <citation type="submission" date="2020-10" db="EMBL/GenBank/DDBJ databases">
        <authorList>
            <person name="Gilroy R."/>
        </authorList>
    </citation>
    <scope>NUCLEOTIDE SEQUENCE</scope>
    <source>
        <strain evidence="10">ChiSjej1B19-7085</strain>
    </source>
</reference>
<dbReference type="SUPFAM" id="SSF52402">
    <property type="entry name" value="Adenine nucleotide alpha hydrolases-like"/>
    <property type="match status" value="1"/>
</dbReference>
<dbReference type="SUPFAM" id="SSF56037">
    <property type="entry name" value="PheT/TilS domain"/>
    <property type="match status" value="1"/>
</dbReference>
<evidence type="ECO:0000259" key="9">
    <source>
        <dbReference type="SMART" id="SM00977"/>
    </source>
</evidence>
<evidence type="ECO:0000256" key="6">
    <source>
        <dbReference type="ARBA" id="ARBA00022840"/>
    </source>
</evidence>
<keyword evidence="2 8" id="KW-0963">Cytoplasm</keyword>
<protein>
    <recommendedName>
        <fullName evidence="8">tRNA(Ile)-lysidine synthase</fullName>
        <ecNumber evidence="8">6.3.4.19</ecNumber>
    </recommendedName>
    <alternativeName>
        <fullName evidence="8">tRNA(Ile)-2-lysyl-cytidine synthase</fullName>
    </alternativeName>
    <alternativeName>
        <fullName evidence="8">tRNA(Ile)-lysidine synthetase</fullName>
    </alternativeName>
</protein>
<dbReference type="PANTHER" id="PTHR43033:SF1">
    <property type="entry name" value="TRNA(ILE)-LYSIDINE SYNTHASE-RELATED"/>
    <property type="match status" value="1"/>
</dbReference>
<keyword evidence="6 8" id="KW-0067">ATP-binding</keyword>
<evidence type="ECO:0000313" key="10">
    <source>
        <dbReference type="EMBL" id="HIR57325.1"/>
    </source>
</evidence>
<dbReference type="EMBL" id="DVHF01000079">
    <property type="protein sequence ID" value="HIR57325.1"/>
    <property type="molecule type" value="Genomic_DNA"/>
</dbReference>
<evidence type="ECO:0000256" key="3">
    <source>
        <dbReference type="ARBA" id="ARBA00022598"/>
    </source>
</evidence>
<dbReference type="PANTHER" id="PTHR43033">
    <property type="entry name" value="TRNA(ILE)-LYSIDINE SYNTHASE-RELATED"/>
    <property type="match status" value="1"/>
</dbReference>
<comment type="caution">
    <text evidence="10">The sequence shown here is derived from an EMBL/GenBank/DDBJ whole genome shotgun (WGS) entry which is preliminary data.</text>
</comment>
<reference evidence="10" key="2">
    <citation type="journal article" date="2021" name="PeerJ">
        <title>Extensive microbial diversity within the chicken gut microbiome revealed by metagenomics and culture.</title>
        <authorList>
            <person name="Gilroy R."/>
            <person name="Ravi A."/>
            <person name="Getino M."/>
            <person name="Pursley I."/>
            <person name="Horton D.L."/>
            <person name="Alikhan N.F."/>
            <person name="Baker D."/>
            <person name="Gharbi K."/>
            <person name="Hall N."/>
            <person name="Watson M."/>
            <person name="Adriaenssens E.M."/>
            <person name="Foster-Nyarko E."/>
            <person name="Jarju S."/>
            <person name="Secka A."/>
            <person name="Antonio M."/>
            <person name="Oren A."/>
            <person name="Chaudhuri R.R."/>
            <person name="La Ragione R."/>
            <person name="Hildebrand F."/>
            <person name="Pallen M.J."/>
        </authorList>
    </citation>
    <scope>NUCLEOTIDE SEQUENCE</scope>
    <source>
        <strain evidence="10">ChiSjej1B19-7085</strain>
    </source>
</reference>
<dbReference type="InterPro" id="IPR012795">
    <property type="entry name" value="tRNA_Ile_lys_synt_N"/>
</dbReference>
<organism evidence="10 11">
    <name type="scientific">Candidatus Gallacutalibacter pullicola</name>
    <dbReference type="NCBI Taxonomy" id="2840830"/>
    <lineage>
        <taxon>Bacteria</taxon>
        <taxon>Bacillati</taxon>
        <taxon>Bacillota</taxon>
        <taxon>Clostridia</taxon>
        <taxon>Eubacteriales</taxon>
        <taxon>Candidatus Gallacutalibacter</taxon>
    </lineage>
</organism>
<dbReference type="EC" id="6.3.4.19" evidence="8"/>
<dbReference type="SUPFAM" id="SSF82829">
    <property type="entry name" value="MesJ substrate recognition domain-like"/>
    <property type="match status" value="1"/>
</dbReference>
<proteinExistence type="inferred from homology"/>
<dbReference type="NCBIfam" id="TIGR02432">
    <property type="entry name" value="lysidine_TilS_N"/>
    <property type="match status" value="1"/>
</dbReference>
<sequence length="429" mass="47185">MIPEGAYVVAGVSGGADSMALLHFLSRIEGIRLLAAHVNHGLRGAEADRDEGFVRDWCAAHGIALEILHADVARLAREQKQGIEECGRAVRYRFFEDLAGTDGRIATAHTLSDSVETVIYHLATGTAAAGLCGIPPVRGNIIRPLIGITRREVEEYCEYYSIPFQTDSTNFSREYARNRIRLDIVPVLRELNPAAEQAIGRMTEAVSQDNAYLDGLALEALEQASRWNGYAVDRLRELADPVLARAVREIVGRTERVRLSAEQLLGAVRLVREGQGALSVAGGVNLRVENGYFFAVPARKNEWIFPFIPPQTLTGDGRTVIIRMLPREDRGKIHNLLSQNVIDYAIISDTAVIRTRRPGDSFRPAGRGVTKSLKKLFNEMGIPPSARDSLVILEQEGEILWIEGIGPSERAAAGPESNAAWIEVRKHPS</sequence>
<dbReference type="SMART" id="SM00977">
    <property type="entry name" value="TilS_C"/>
    <property type="match status" value="1"/>
</dbReference>
<dbReference type="AlphaFoldDB" id="A0A9D1J1L4"/>
<dbReference type="GO" id="GO:0006400">
    <property type="term" value="P:tRNA modification"/>
    <property type="evidence" value="ECO:0007669"/>
    <property type="project" value="UniProtKB-UniRule"/>
</dbReference>
<gene>
    <name evidence="8 10" type="primary">tilS</name>
    <name evidence="10" type="ORF">IAA54_06625</name>
</gene>
<dbReference type="InterPro" id="IPR012094">
    <property type="entry name" value="tRNA_Ile_lys_synt"/>
</dbReference>
<dbReference type="Proteomes" id="UP000886785">
    <property type="component" value="Unassembled WGS sequence"/>
</dbReference>
<comment type="domain">
    <text evidence="8">The N-terminal region contains the highly conserved SGGXDS motif, predicted to be a P-loop motif involved in ATP binding.</text>
</comment>
<comment type="function">
    <text evidence="8">Ligates lysine onto the cytidine present at position 34 of the AUA codon-specific tRNA(Ile) that contains the anticodon CAU, in an ATP-dependent manner. Cytidine is converted to lysidine, thus changing the amino acid specificity of the tRNA from methionine to isoleucine.</text>
</comment>
<evidence type="ECO:0000256" key="1">
    <source>
        <dbReference type="ARBA" id="ARBA00004496"/>
    </source>
</evidence>
<comment type="subcellular location">
    <subcellularLocation>
        <location evidence="1 8">Cytoplasm</location>
    </subcellularLocation>
</comment>
<dbReference type="InterPro" id="IPR012796">
    <property type="entry name" value="Lysidine-tRNA-synth_C"/>
</dbReference>
<name>A0A9D1J1L4_9FIRM</name>
<dbReference type="Gene3D" id="3.40.50.620">
    <property type="entry name" value="HUPs"/>
    <property type="match status" value="1"/>
</dbReference>
<evidence type="ECO:0000256" key="5">
    <source>
        <dbReference type="ARBA" id="ARBA00022741"/>
    </source>
</evidence>
<evidence type="ECO:0000256" key="7">
    <source>
        <dbReference type="ARBA" id="ARBA00048539"/>
    </source>
</evidence>
<dbReference type="Pfam" id="PF01171">
    <property type="entry name" value="ATP_bind_3"/>
    <property type="match status" value="1"/>
</dbReference>
<keyword evidence="3 8" id="KW-0436">Ligase</keyword>